<evidence type="ECO:0000313" key="1">
    <source>
        <dbReference type="EMBL" id="MDP9843333.1"/>
    </source>
</evidence>
<gene>
    <name evidence="1" type="ORF">J2853_002544</name>
</gene>
<evidence type="ECO:0000313" key="2">
    <source>
        <dbReference type="Proteomes" id="UP001225356"/>
    </source>
</evidence>
<proteinExistence type="predicted"/>
<sequence length="56" mass="6437">MARITDLFDEDKLRCLAMTAAEVVDQLDHGDLLSFLSERQIEVAQEAYRELIELPD</sequence>
<keyword evidence="2" id="KW-1185">Reference proteome</keyword>
<dbReference type="RefSeq" id="WP_307557484.1">
    <property type="nucleotide sequence ID" value="NZ_JAUSQU010000001.1"/>
</dbReference>
<comment type="caution">
    <text evidence="1">The sequence shown here is derived from an EMBL/GenBank/DDBJ whole genome shotgun (WGS) entry which is preliminary data.</text>
</comment>
<dbReference type="Proteomes" id="UP001225356">
    <property type="component" value="Unassembled WGS sequence"/>
</dbReference>
<protein>
    <submittedName>
        <fullName evidence="1">Uncharacterized protein</fullName>
    </submittedName>
</protein>
<organism evidence="1 2">
    <name type="scientific">Streptosporangium lutulentum</name>
    <dbReference type="NCBI Taxonomy" id="1461250"/>
    <lineage>
        <taxon>Bacteria</taxon>
        <taxon>Bacillati</taxon>
        <taxon>Actinomycetota</taxon>
        <taxon>Actinomycetes</taxon>
        <taxon>Streptosporangiales</taxon>
        <taxon>Streptosporangiaceae</taxon>
        <taxon>Streptosporangium</taxon>
    </lineage>
</organism>
<name>A0ABT9QAL2_9ACTN</name>
<dbReference type="EMBL" id="JAUSQU010000001">
    <property type="protein sequence ID" value="MDP9843333.1"/>
    <property type="molecule type" value="Genomic_DNA"/>
</dbReference>
<reference evidence="1 2" key="1">
    <citation type="submission" date="2023-07" db="EMBL/GenBank/DDBJ databases">
        <title>Sequencing the genomes of 1000 actinobacteria strains.</title>
        <authorList>
            <person name="Klenk H.-P."/>
        </authorList>
    </citation>
    <scope>NUCLEOTIDE SEQUENCE [LARGE SCALE GENOMIC DNA]</scope>
    <source>
        <strain evidence="1 2">DSM 46740</strain>
    </source>
</reference>
<accession>A0ABT9QAL2</accession>